<name>X0XDH7_9ZZZZ</name>
<dbReference type="EMBL" id="BARS01042350">
    <property type="protein sequence ID" value="GAG41249.1"/>
    <property type="molecule type" value="Genomic_DNA"/>
</dbReference>
<reference evidence="1" key="1">
    <citation type="journal article" date="2014" name="Front. Microbiol.">
        <title>High frequency of phylogenetically diverse reductive dehalogenase-homologous genes in deep subseafloor sedimentary metagenomes.</title>
        <authorList>
            <person name="Kawai M."/>
            <person name="Futagami T."/>
            <person name="Toyoda A."/>
            <person name="Takaki Y."/>
            <person name="Nishi S."/>
            <person name="Hori S."/>
            <person name="Arai W."/>
            <person name="Tsubouchi T."/>
            <person name="Morono Y."/>
            <person name="Uchiyama I."/>
            <person name="Ito T."/>
            <person name="Fujiyama A."/>
            <person name="Inagaki F."/>
            <person name="Takami H."/>
        </authorList>
    </citation>
    <scope>NUCLEOTIDE SEQUENCE</scope>
    <source>
        <strain evidence="1">Expedition CK06-06</strain>
    </source>
</reference>
<dbReference type="InterPro" id="IPR036249">
    <property type="entry name" value="Thioredoxin-like_sf"/>
</dbReference>
<feature type="non-terminal residue" evidence="1">
    <location>
        <position position="161"/>
    </location>
</feature>
<gene>
    <name evidence="1" type="ORF">S01H1_64262</name>
</gene>
<accession>X0XDH7</accession>
<evidence type="ECO:0008006" key="2">
    <source>
        <dbReference type="Google" id="ProtNLM"/>
    </source>
</evidence>
<dbReference type="SUPFAM" id="SSF52833">
    <property type="entry name" value="Thioredoxin-like"/>
    <property type="match status" value="1"/>
</dbReference>
<dbReference type="Gene3D" id="3.40.30.10">
    <property type="entry name" value="Glutaredoxin"/>
    <property type="match status" value="1"/>
</dbReference>
<comment type="caution">
    <text evidence="1">The sequence shown here is derived from an EMBL/GenBank/DDBJ whole genome shotgun (WGS) entry which is preliminary data.</text>
</comment>
<dbReference type="AlphaFoldDB" id="X0XDH7"/>
<sequence>MSRVDIKKRFAPIQREAAQRAEEKKTDGIPTIYIVMSTCGLASGAAETKQAFEEALSHKSIEARIVPVGCLGHCYAEPLVVIDHPTSGLPPICYHQVSAARAQVLVKSYLEKGDPVFKYVLGATEENDLIPALMDFPRFNLEQRLVMEQCGRIDPNDIYQF</sequence>
<dbReference type="CDD" id="cd02980">
    <property type="entry name" value="TRX_Fd_family"/>
    <property type="match status" value="1"/>
</dbReference>
<proteinExistence type="predicted"/>
<organism evidence="1">
    <name type="scientific">marine sediment metagenome</name>
    <dbReference type="NCBI Taxonomy" id="412755"/>
    <lineage>
        <taxon>unclassified sequences</taxon>
        <taxon>metagenomes</taxon>
        <taxon>ecological metagenomes</taxon>
    </lineage>
</organism>
<evidence type="ECO:0000313" key="1">
    <source>
        <dbReference type="EMBL" id="GAG41249.1"/>
    </source>
</evidence>
<protein>
    <recommendedName>
        <fullName evidence="2">NADH-ubiquinone oxidoreductase 51kDa subunit FMN-binding domain-containing protein</fullName>
    </recommendedName>
</protein>